<evidence type="ECO:0000313" key="1">
    <source>
        <dbReference type="EMBL" id="ETJ42776.1"/>
    </source>
</evidence>
<comment type="caution">
    <text evidence="1">The sequence shown here is derived from an EMBL/GenBank/DDBJ whole genome shotgun (WGS) entry which is preliminary data.</text>
</comment>
<dbReference type="EMBL" id="AZMM01003243">
    <property type="protein sequence ID" value="ETJ42776.1"/>
    <property type="molecule type" value="Genomic_DNA"/>
</dbReference>
<accession>W1YKC0</accession>
<feature type="non-terminal residue" evidence="1">
    <location>
        <position position="79"/>
    </location>
</feature>
<proteinExistence type="predicted"/>
<protein>
    <submittedName>
        <fullName evidence="1">Uncharacterized protein</fullName>
    </submittedName>
</protein>
<feature type="non-terminal residue" evidence="1">
    <location>
        <position position="1"/>
    </location>
</feature>
<name>W1YKC0_9ZZZZ</name>
<gene>
    <name evidence="1" type="ORF">Q604_UNBC03243G0001</name>
</gene>
<organism evidence="1">
    <name type="scientific">human gut metagenome</name>
    <dbReference type="NCBI Taxonomy" id="408170"/>
    <lineage>
        <taxon>unclassified sequences</taxon>
        <taxon>metagenomes</taxon>
        <taxon>organismal metagenomes</taxon>
    </lineage>
</organism>
<reference evidence="1" key="1">
    <citation type="submission" date="2013-12" db="EMBL/GenBank/DDBJ databases">
        <title>A Varibaculum cambriense genome reconstructed from a premature infant gut community with otherwise low bacterial novelty that shifts toward anaerobic metabolism during the third week of life.</title>
        <authorList>
            <person name="Brown C.T."/>
            <person name="Sharon I."/>
            <person name="Thomas B.C."/>
            <person name="Castelle C.J."/>
            <person name="Morowitz M.J."/>
            <person name="Banfield J.F."/>
        </authorList>
    </citation>
    <scope>NUCLEOTIDE SEQUENCE</scope>
</reference>
<dbReference type="AlphaFoldDB" id="W1YKC0"/>
<sequence length="79" mass="9271">MFDVENIRAMHDASKDKCLWIAFSERSDEMVDMLSEHFFGRDSFPWDGKMKECLDAIYEMGHNVKVTYKTVPETEVMSL</sequence>